<feature type="transmembrane region" description="Helical" evidence="5">
    <location>
        <begin position="794"/>
        <end position="819"/>
    </location>
</feature>
<keyword evidence="4 5" id="KW-0472">Membrane</keyword>
<evidence type="ECO:0000256" key="4">
    <source>
        <dbReference type="ARBA" id="ARBA00023136"/>
    </source>
</evidence>
<dbReference type="PANTHER" id="PTHR43077">
    <property type="entry name" value="TRANSPORT PERMEASE YVFS-RELATED"/>
    <property type="match status" value="1"/>
</dbReference>
<dbReference type="InterPro" id="IPR017501">
    <property type="entry name" value="Phage_infect_YhgE_C"/>
</dbReference>
<dbReference type="GO" id="GO:0016020">
    <property type="term" value="C:membrane"/>
    <property type="evidence" value="ECO:0007669"/>
    <property type="project" value="UniProtKB-SubCell"/>
</dbReference>
<accession>A0A927CWT8</accession>
<feature type="transmembrane region" description="Helical" evidence="5">
    <location>
        <begin position="741"/>
        <end position="760"/>
    </location>
</feature>
<dbReference type="SUPFAM" id="SSF58104">
    <property type="entry name" value="Methyl-accepting chemotaxis protein (MCP) signaling domain"/>
    <property type="match status" value="2"/>
</dbReference>
<organism evidence="7 8">
    <name type="scientific">Peribacillus faecalis</name>
    <dbReference type="NCBI Taxonomy" id="2772559"/>
    <lineage>
        <taxon>Bacteria</taxon>
        <taxon>Bacillati</taxon>
        <taxon>Bacillota</taxon>
        <taxon>Bacilli</taxon>
        <taxon>Bacillales</taxon>
        <taxon>Bacillaceae</taxon>
        <taxon>Peribacillus</taxon>
    </lineage>
</organism>
<dbReference type="InterPro" id="IPR013525">
    <property type="entry name" value="ABC2_TM"/>
</dbReference>
<comment type="subcellular location">
    <subcellularLocation>
        <location evidence="1">Membrane</location>
        <topology evidence="1">Multi-pass membrane protein</topology>
    </subcellularLocation>
</comment>
<keyword evidence="3 5" id="KW-1133">Transmembrane helix</keyword>
<dbReference type="EMBL" id="JACXSI010000027">
    <property type="protein sequence ID" value="MBD3109078.1"/>
    <property type="molecule type" value="Genomic_DNA"/>
</dbReference>
<dbReference type="InterPro" id="IPR023908">
    <property type="entry name" value="xxxLxxG_rpt"/>
</dbReference>
<feature type="domain" description="ABC-2 type transporter transmembrane" evidence="6">
    <location>
        <begin position="17"/>
        <end position="164"/>
    </location>
</feature>
<keyword evidence="2 5" id="KW-0812">Transmembrane</keyword>
<evidence type="ECO:0000259" key="6">
    <source>
        <dbReference type="Pfam" id="PF12698"/>
    </source>
</evidence>
<feature type="domain" description="ABC-2 type transporter transmembrane" evidence="6">
    <location>
        <begin position="624"/>
        <end position="814"/>
    </location>
</feature>
<dbReference type="RefSeq" id="WP_190998618.1">
    <property type="nucleotide sequence ID" value="NZ_JACXSI010000027.1"/>
</dbReference>
<dbReference type="Proteomes" id="UP000602076">
    <property type="component" value="Unassembled WGS sequence"/>
</dbReference>
<evidence type="ECO:0000313" key="8">
    <source>
        <dbReference type="Proteomes" id="UP000602076"/>
    </source>
</evidence>
<proteinExistence type="predicted"/>
<name>A0A927CWT8_9BACI</name>
<dbReference type="InterPro" id="IPR017500">
    <property type="entry name" value="Phage_infect_YhgE_N"/>
</dbReference>
<dbReference type="InterPro" id="IPR051328">
    <property type="entry name" value="T7SS_ABC-Transporter"/>
</dbReference>
<gene>
    <name evidence="7" type="ORF">IEO70_11975</name>
</gene>
<dbReference type="Pfam" id="PF12698">
    <property type="entry name" value="ABC2_membrane_3"/>
    <property type="match status" value="2"/>
</dbReference>
<feature type="transmembrane region" description="Helical" evidence="5">
    <location>
        <begin position="711"/>
        <end position="734"/>
    </location>
</feature>
<feature type="transmembrane region" description="Helical" evidence="5">
    <location>
        <begin position="642"/>
        <end position="660"/>
    </location>
</feature>
<dbReference type="GO" id="GO:0140359">
    <property type="term" value="F:ABC-type transporter activity"/>
    <property type="evidence" value="ECO:0007669"/>
    <property type="project" value="InterPro"/>
</dbReference>
<feature type="transmembrane region" description="Helical" evidence="5">
    <location>
        <begin position="12"/>
        <end position="36"/>
    </location>
</feature>
<protein>
    <submittedName>
        <fullName evidence="7">YhgE/Pip domain-containing protein</fullName>
    </submittedName>
</protein>
<evidence type="ECO:0000256" key="1">
    <source>
        <dbReference type="ARBA" id="ARBA00004141"/>
    </source>
</evidence>
<evidence type="ECO:0000256" key="2">
    <source>
        <dbReference type="ARBA" id="ARBA00022692"/>
    </source>
</evidence>
<dbReference type="NCBIfam" id="TIGR03057">
    <property type="entry name" value="xxxLxxG_by_4"/>
    <property type="match status" value="1"/>
</dbReference>
<feature type="transmembrane region" description="Helical" evidence="5">
    <location>
        <begin position="681"/>
        <end position="705"/>
    </location>
</feature>
<evidence type="ECO:0000256" key="3">
    <source>
        <dbReference type="ARBA" id="ARBA00022989"/>
    </source>
</evidence>
<evidence type="ECO:0000313" key="7">
    <source>
        <dbReference type="EMBL" id="MBD3109078.1"/>
    </source>
</evidence>
<sequence>MNEFSSASGKKGMRIALITVLLVPFIYAAIMLTASWGPYDNLSNLPVAVVNEDKGAMSGSDPINAGEDLVANLKESKSLGFDFVSKEEAEKGLEDLKYYMVIEIPEDFSENITSVLTENPTLPELKYTKNEGLHFMASQVTNSATNQIREQLAANISQTYAQNLFSQLNEIASGFKDGAEGSGQINEGASKLKDGTSTILESLQEKSPDISKLADGSQQLKNGTSTLLQKVHGGTGSINQLAGGSQQLKSGTSTLLQKVQGGTGNINQLADGSSKLKAGTSQILSTLKDKTPDIVQLAEGSRGVADGSTLLAENLSKFSTALPTFANGAVAYANGANDFATGATQLTANINGLPGQVSAMADGAGRIASGSNGITNGLKALLQHPTLGPILSQVKEYQDLINGSQSVTDNINGLAGNLQQLKGSADRLVASSGELTKGASNLQNRASEIKGGADQFIPSANTLAARAKELSAGAVRVADGNASLNQSWGTLTSSVAQVDTGLAQIAGGTQTLKGSWSELSSGVKQIDSGMTQVSGGTQTLKGSWSELSSGVKQIDTGMTQVNNGNQTVKEGWSTLTDGVQQVDDGIAQIEDGSGELASGLQGGAEKVGAIQVNDANIKQFASPVGTAGETINEFPLYRYANAPYVLSLGLFVGALILTLFMETRRPDEYSGSAFAWYGAQFAKMAGFAAIQAVIMSVFALFFLKIGALNSVLLILFAVIAGVTFLAIAYFLVALAGNIGRFIAVAFLVLQLSTTGSSLPIEMLPEGLRNLSNFLPMRYSIDGFRGLVSLNDTGFAWSSIMTLCIFLLAAVALIALTAVLKNKNSASNSTSFEA</sequence>
<dbReference type="PANTHER" id="PTHR43077:SF5">
    <property type="entry name" value="PHAGE INFECTION PROTEIN"/>
    <property type="match status" value="1"/>
</dbReference>
<keyword evidence="8" id="KW-1185">Reference proteome</keyword>
<dbReference type="AlphaFoldDB" id="A0A927CWT8"/>
<evidence type="ECO:0000256" key="5">
    <source>
        <dbReference type="SAM" id="Phobius"/>
    </source>
</evidence>
<dbReference type="NCBIfam" id="TIGR03061">
    <property type="entry name" value="pip_yhgE_Nterm"/>
    <property type="match status" value="1"/>
</dbReference>
<dbReference type="Gene3D" id="3.40.1710.10">
    <property type="entry name" value="abc type-2 transporter like domain"/>
    <property type="match status" value="1"/>
</dbReference>
<dbReference type="Gene3D" id="1.10.287.950">
    <property type="entry name" value="Methyl-accepting chemotaxis protein"/>
    <property type="match status" value="2"/>
</dbReference>
<dbReference type="NCBIfam" id="TIGR03062">
    <property type="entry name" value="pip_yhgE_Cterm"/>
    <property type="match status" value="1"/>
</dbReference>
<comment type="caution">
    <text evidence="7">The sequence shown here is derived from an EMBL/GenBank/DDBJ whole genome shotgun (WGS) entry which is preliminary data.</text>
</comment>
<reference evidence="7" key="1">
    <citation type="submission" date="2020-09" db="EMBL/GenBank/DDBJ databases">
        <title>Bacillus faecalis sp. nov., a moderately halophilic bacterium isolated from cow faeces.</title>
        <authorList>
            <person name="Jiang L."/>
            <person name="Lee J."/>
        </authorList>
    </citation>
    <scope>NUCLEOTIDE SEQUENCE</scope>
    <source>
        <strain evidence="7">AGMB 02131</strain>
    </source>
</reference>